<evidence type="ECO:0000313" key="5">
    <source>
        <dbReference type="Proteomes" id="UP001203410"/>
    </source>
</evidence>
<dbReference type="PANTHER" id="PTHR47505">
    <property type="entry name" value="DNA UTILIZATION PROTEIN YHGH"/>
    <property type="match status" value="1"/>
</dbReference>
<dbReference type="CDD" id="cd06223">
    <property type="entry name" value="PRTases_typeI"/>
    <property type="match status" value="1"/>
</dbReference>
<protein>
    <submittedName>
        <fullName evidence="4">ComF family protein</fullName>
    </submittedName>
</protein>
<dbReference type="RefSeq" id="WP_249905096.1">
    <property type="nucleotide sequence ID" value="NZ_JAMGBA010000003.1"/>
</dbReference>
<dbReference type="EMBL" id="JAMGBA010000003">
    <property type="protein sequence ID" value="MCL6699640.1"/>
    <property type="molecule type" value="Genomic_DNA"/>
</dbReference>
<evidence type="ECO:0000259" key="3">
    <source>
        <dbReference type="Pfam" id="PF18912"/>
    </source>
</evidence>
<comment type="caution">
    <text evidence="4">The sequence shown here is derived from an EMBL/GenBank/DDBJ whole genome shotgun (WGS) entry which is preliminary data.</text>
</comment>
<name>A0ABT0RXA1_9SPHN</name>
<evidence type="ECO:0000256" key="1">
    <source>
        <dbReference type="ARBA" id="ARBA00008007"/>
    </source>
</evidence>
<dbReference type="InterPro" id="IPR029057">
    <property type="entry name" value="PRTase-like"/>
</dbReference>
<evidence type="ECO:0000313" key="4">
    <source>
        <dbReference type="EMBL" id="MCL6699640.1"/>
    </source>
</evidence>
<dbReference type="Pfam" id="PF18912">
    <property type="entry name" value="DZR_2"/>
    <property type="match status" value="1"/>
</dbReference>
<dbReference type="Proteomes" id="UP001203410">
    <property type="component" value="Unassembled WGS sequence"/>
</dbReference>
<dbReference type="InterPro" id="IPR051910">
    <property type="entry name" value="ComF/GntX_DNA_util-trans"/>
</dbReference>
<dbReference type="InterPro" id="IPR000836">
    <property type="entry name" value="PRTase_dom"/>
</dbReference>
<dbReference type="InterPro" id="IPR044005">
    <property type="entry name" value="DZR_2"/>
</dbReference>
<dbReference type="Pfam" id="PF00156">
    <property type="entry name" value="Pribosyltran"/>
    <property type="match status" value="1"/>
</dbReference>
<organism evidence="4 5">
    <name type="scientific">Sphingomonas caseinilyticus</name>
    <dbReference type="NCBI Taxonomy" id="2908205"/>
    <lineage>
        <taxon>Bacteria</taxon>
        <taxon>Pseudomonadati</taxon>
        <taxon>Pseudomonadota</taxon>
        <taxon>Alphaproteobacteria</taxon>
        <taxon>Sphingomonadales</taxon>
        <taxon>Sphingomonadaceae</taxon>
        <taxon>Sphingomonas</taxon>
    </lineage>
</organism>
<proteinExistence type="inferred from homology"/>
<keyword evidence="5" id="KW-1185">Reference proteome</keyword>
<comment type="similarity">
    <text evidence="1">Belongs to the ComF/GntX family.</text>
</comment>
<gene>
    <name evidence="4" type="ORF">LZ496_12715</name>
</gene>
<dbReference type="PANTHER" id="PTHR47505:SF1">
    <property type="entry name" value="DNA UTILIZATION PROTEIN YHGH"/>
    <property type="match status" value="1"/>
</dbReference>
<evidence type="ECO:0000259" key="2">
    <source>
        <dbReference type="Pfam" id="PF00156"/>
    </source>
</evidence>
<dbReference type="Gene3D" id="3.40.50.2020">
    <property type="match status" value="1"/>
</dbReference>
<feature type="domain" description="Phosphoribosyltransferase" evidence="2">
    <location>
        <begin position="169"/>
        <end position="238"/>
    </location>
</feature>
<accession>A0ABT0RXA1</accession>
<feature type="domain" description="Double zinc ribbon" evidence="3">
    <location>
        <begin position="16"/>
        <end position="73"/>
    </location>
</feature>
<reference evidence="4 5" key="1">
    <citation type="submission" date="2022-05" db="EMBL/GenBank/DDBJ databases">
        <authorList>
            <person name="Jo J.-H."/>
            <person name="Im W.-T."/>
        </authorList>
    </citation>
    <scope>NUCLEOTIDE SEQUENCE [LARGE SCALE GENOMIC DNA]</scope>
    <source>
        <strain evidence="4 5">NSE70-1</strain>
    </source>
</reference>
<sequence>MASSLIDPLRSLGRAVVDYALPPRCAGCGEVIEEAGAFCPPCWNRMEWLGSEGCERCGLPLLATEADTCGRCLADPPHLHRIRAAVAYDELPRAIALNLKYGRKVGLARTMARYMAPLKGAWDDEALLIPVPLHRWRIWSRGFNQSTLVARELGRIWRMPTPNNALRRIKRTKPLKGMSHSQRRKAVAGAFQVGDGSELAGKTVILIDDVLTSGSTAEACAKVLRKAGAVRVELICWARVVRPSQLMR</sequence>
<dbReference type="SUPFAM" id="SSF53271">
    <property type="entry name" value="PRTase-like"/>
    <property type="match status" value="1"/>
</dbReference>